<proteinExistence type="predicted"/>
<keyword evidence="3" id="KW-1185">Reference proteome</keyword>
<evidence type="ECO:0000313" key="2">
    <source>
        <dbReference type="EMBL" id="RLM69915.1"/>
    </source>
</evidence>
<evidence type="ECO:0000313" key="3">
    <source>
        <dbReference type="Proteomes" id="UP000275267"/>
    </source>
</evidence>
<dbReference type="EMBL" id="PQIB02000014">
    <property type="protein sequence ID" value="RLM69915.1"/>
    <property type="molecule type" value="Genomic_DNA"/>
</dbReference>
<dbReference type="AlphaFoldDB" id="A0A3L6Q1R6"/>
<dbReference type="Proteomes" id="UP000275267">
    <property type="component" value="Unassembled WGS sequence"/>
</dbReference>
<organism evidence="2 3">
    <name type="scientific">Panicum miliaceum</name>
    <name type="common">Proso millet</name>
    <name type="synonym">Broomcorn millet</name>
    <dbReference type="NCBI Taxonomy" id="4540"/>
    <lineage>
        <taxon>Eukaryota</taxon>
        <taxon>Viridiplantae</taxon>
        <taxon>Streptophyta</taxon>
        <taxon>Embryophyta</taxon>
        <taxon>Tracheophyta</taxon>
        <taxon>Spermatophyta</taxon>
        <taxon>Magnoliopsida</taxon>
        <taxon>Liliopsida</taxon>
        <taxon>Poales</taxon>
        <taxon>Poaceae</taxon>
        <taxon>PACMAD clade</taxon>
        <taxon>Panicoideae</taxon>
        <taxon>Panicodae</taxon>
        <taxon>Paniceae</taxon>
        <taxon>Panicinae</taxon>
        <taxon>Panicum</taxon>
        <taxon>Panicum sect. Panicum</taxon>
    </lineage>
</organism>
<comment type="caution">
    <text evidence="2">The sequence shown here is derived from an EMBL/GenBank/DDBJ whole genome shotgun (WGS) entry which is preliminary data.</text>
</comment>
<evidence type="ECO:0000256" key="1">
    <source>
        <dbReference type="SAM" id="MobiDB-lite"/>
    </source>
</evidence>
<gene>
    <name evidence="2" type="ORF">C2845_PM17G02770</name>
</gene>
<feature type="region of interest" description="Disordered" evidence="1">
    <location>
        <begin position="1"/>
        <end position="69"/>
    </location>
</feature>
<protein>
    <submittedName>
        <fullName evidence="2">Uncharacterized protein</fullName>
    </submittedName>
</protein>
<accession>A0A3L6Q1R6</accession>
<reference evidence="3" key="1">
    <citation type="journal article" date="2019" name="Nat. Commun.">
        <title>The genome of broomcorn millet.</title>
        <authorList>
            <person name="Zou C."/>
            <person name="Miki D."/>
            <person name="Li D."/>
            <person name="Tang Q."/>
            <person name="Xiao L."/>
            <person name="Rajput S."/>
            <person name="Deng P."/>
            <person name="Jia W."/>
            <person name="Huang R."/>
            <person name="Zhang M."/>
            <person name="Sun Y."/>
            <person name="Hu J."/>
            <person name="Fu X."/>
            <person name="Schnable P.S."/>
            <person name="Li F."/>
            <person name="Zhang H."/>
            <person name="Feng B."/>
            <person name="Zhu X."/>
            <person name="Liu R."/>
            <person name="Schnable J.C."/>
            <person name="Zhu J.-K."/>
            <person name="Zhang H."/>
        </authorList>
    </citation>
    <scope>NUCLEOTIDE SEQUENCE [LARGE SCALE GENOMIC DNA]</scope>
</reference>
<name>A0A3L6Q1R6_PANMI</name>
<sequence length="194" mass="20863">MPSREGPRRHPPVRAEPCVPRFRSAGLPPRAGHAAGRHCPARRSEDSEAGALSALAQSRVPPPGEMERTWGPPWQRMQAPSMGAATAAAAASITKRRPSAATCASCRYLSTIYSAWSRSGCPLFNTRAVPCSKPTPRISGQLLAMASFFFWGDLKLSDCLYCFRRAAGRNGVGDLRPRKGLYTCFLASDVNGGS</sequence>